<sequence length="52" mass="6007">EENWESLDSEHGLSKAELARKKREERRQGMEAKRAERKAAKGPMKLGARKLD</sequence>
<evidence type="ECO:0000313" key="3">
    <source>
        <dbReference type="Proteomes" id="UP000694392"/>
    </source>
</evidence>
<reference evidence="2" key="1">
    <citation type="submission" date="2025-08" db="UniProtKB">
        <authorList>
            <consortium name="Ensembl"/>
        </authorList>
    </citation>
    <scope>IDENTIFICATION</scope>
</reference>
<organism evidence="2 3">
    <name type="scientific">Sphenodon punctatus</name>
    <name type="common">Tuatara</name>
    <name type="synonym">Hatteria punctata</name>
    <dbReference type="NCBI Taxonomy" id="8508"/>
    <lineage>
        <taxon>Eukaryota</taxon>
        <taxon>Metazoa</taxon>
        <taxon>Chordata</taxon>
        <taxon>Craniata</taxon>
        <taxon>Vertebrata</taxon>
        <taxon>Euteleostomi</taxon>
        <taxon>Lepidosauria</taxon>
        <taxon>Sphenodontia</taxon>
        <taxon>Sphenodontidae</taxon>
        <taxon>Sphenodon</taxon>
    </lineage>
</organism>
<protein>
    <submittedName>
        <fullName evidence="2">Uncharacterized protein</fullName>
    </submittedName>
</protein>
<dbReference type="AlphaFoldDB" id="A0A8D0LCH6"/>
<evidence type="ECO:0000256" key="1">
    <source>
        <dbReference type="SAM" id="MobiDB-lite"/>
    </source>
</evidence>
<accession>A0A8D0LCH6</accession>
<proteinExistence type="predicted"/>
<keyword evidence="3" id="KW-1185">Reference proteome</keyword>
<feature type="region of interest" description="Disordered" evidence="1">
    <location>
        <begin position="1"/>
        <end position="52"/>
    </location>
</feature>
<reference evidence="2" key="2">
    <citation type="submission" date="2025-09" db="UniProtKB">
        <authorList>
            <consortium name="Ensembl"/>
        </authorList>
    </citation>
    <scope>IDENTIFICATION</scope>
</reference>
<dbReference type="OMA" id="GWHTEAN"/>
<name>A0A8D0LCH6_SPHPU</name>
<dbReference type="Proteomes" id="UP000694392">
    <property type="component" value="Unplaced"/>
</dbReference>
<feature type="compositionally biased region" description="Basic and acidic residues" evidence="1">
    <location>
        <begin position="8"/>
        <end position="19"/>
    </location>
</feature>
<dbReference type="Ensembl" id="ENSSPUT00000026584.1">
    <property type="protein sequence ID" value="ENSSPUP00000024902.1"/>
    <property type="gene ID" value="ENSSPUG00000019096.1"/>
</dbReference>
<evidence type="ECO:0000313" key="2">
    <source>
        <dbReference type="Ensembl" id="ENSSPUP00000024902.1"/>
    </source>
</evidence>
<feature type="compositionally biased region" description="Basic and acidic residues" evidence="1">
    <location>
        <begin position="25"/>
        <end position="39"/>
    </location>
</feature>